<feature type="compositionally biased region" description="Low complexity" evidence="2">
    <location>
        <begin position="197"/>
        <end position="218"/>
    </location>
</feature>
<dbReference type="Gene3D" id="1.20.1260.20">
    <property type="entry name" value="PPE superfamily"/>
    <property type="match status" value="1"/>
</dbReference>
<feature type="compositionally biased region" description="Basic and acidic residues" evidence="2">
    <location>
        <begin position="55"/>
        <end position="64"/>
    </location>
</feature>
<dbReference type="Proteomes" id="UP000316184">
    <property type="component" value="Unassembled WGS sequence"/>
</dbReference>
<feature type="compositionally biased region" description="Gly residues" evidence="2">
    <location>
        <begin position="403"/>
        <end position="413"/>
    </location>
</feature>
<dbReference type="RefSeq" id="WP_145743466.1">
    <property type="nucleotide sequence ID" value="NZ_VIWX01000005.1"/>
</dbReference>
<protein>
    <submittedName>
        <fullName evidence="4">PPE-repeat protein</fullName>
    </submittedName>
</protein>
<evidence type="ECO:0000313" key="4">
    <source>
        <dbReference type="EMBL" id="TWF93583.1"/>
    </source>
</evidence>
<comment type="caution">
    <text evidence="4">The sequence shown here is derived from an EMBL/GenBank/DDBJ whole genome shotgun (WGS) entry which is preliminary data.</text>
</comment>
<name>A0A561U2K6_9PSEU</name>
<feature type="region of interest" description="Disordered" evidence="2">
    <location>
        <begin position="147"/>
        <end position="525"/>
    </location>
</feature>
<evidence type="ECO:0000256" key="2">
    <source>
        <dbReference type="SAM" id="MobiDB-lite"/>
    </source>
</evidence>
<dbReference type="EMBL" id="VIWX01000005">
    <property type="protein sequence ID" value="TWF93583.1"/>
    <property type="molecule type" value="Genomic_DNA"/>
</dbReference>
<evidence type="ECO:0000259" key="3">
    <source>
        <dbReference type="Pfam" id="PF00823"/>
    </source>
</evidence>
<proteinExistence type="inferred from homology"/>
<dbReference type="AlphaFoldDB" id="A0A561U2K6"/>
<feature type="compositionally biased region" description="Gly residues" evidence="2">
    <location>
        <begin position="351"/>
        <end position="362"/>
    </location>
</feature>
<evidence type="ECO:0000256" key="1">
    <source>
        <dbReference type="ARBA" id="ARBA00010652"/>
    </source>
</evidence>
<feature type="domain" description="PPE" evidence="3">
    <location>
        <begin position="40"/>
        <end position="122"/>
    </location>
</feature>
<reference evidence="4 5" key="1">
    <citation type="submission" date="2019-06" db="EMBL/GenBank/DDBJ databases">
        <title>Sequencing the genomes of 1000 actinobacteria strains.</title>
        <authorList>
            <person name="Klenk H.-P."/>
        </authorList>
    </citation>
    <scope>NUCLEOTIDE SEQUENCE [LARGE SCALE GENOMIC DNA]</scope>
    <source>
        <strain evidence="4 5">DSM 46699</strain>
    </source>
</reference>
<dbReference type="InterPro" id="IPR038332">
    <property type="entry name" value="PPE_sf"/>
</dbReference>
<dbReference type="Pfam" id="PF00823">
    <property type="entry name" value="PPE"/>
    <property type="match status" value="1"/>
</dbReference>
<organism evidence="4 5">
    <name type="scientific">Saccharopolyspora dendranthemae</name>
    <dbReference type="NCBI Taxonomy" id="1181886"/>
    <lineage>
        <taxon>Bacteria</taxon>
        <taxon>Bacillati</taxon>
        <taxon>Actinomycetota</taxon>
        <taxon>Actinomycetes</taxon>
        <taxon>Pseudonocardiales</taxon>
        <taxon>Pseudonocardiaceae</taxon>
        <taxon>Saccharopolyspora</taxon>
    </lineage>
</organism>
<accession>A0A561U2K6</accession>
<dbReference type="InterPro" id="IPR000030">
    <property type="entry name" value="PPE_dom"/>
</dbReference>
<feature type="region of interest" description="Disordered" evidence="2">
    <location>
        <begin position="55"/>
        <end position="74"/>
    </location>
</feature>
<dbReference type="SUPFAM" id="SSF140459">
    <property type="entry name" value="PE/PPE dimer-like"/>
    <property type="match status" value="1"/>
</dbReference>
<feature type="compositionally biased region" description="Basic and acidic residues" evidence="2">
    <location>
        <begin position="168"/>
        <end position="182"/>
    </location>
</feature>
<evidence type="ECO:0000313" key="5">
    <source>
        <dbReference type="Proteomes" id="UP000316184"/>
    </source>
</evidence>
<dbReference type="OrthoDB" id="3681508at2"/>
<comment type="similarity">
    <text evidence="1">Belongs to the mycobacterial PPE family.</text>
</comment>
<keyword evidence="5" id="KW-1185">Reference proteome</keyword>
<feature type="compositionally biased region" description="Gly residues" evidence="2">
    <location>
        <begin position="422"/>
        <end position="486"/>
    </location>
</feature>
<sequence>MPQDSPDRALVETQNWASRSHRELYDAVHIANDPGRVGQLADEWKKLGREMAESADRMSDKLRSTESGWQGQAADAARSAIQKLADWSRDAGESADALAGRMSEQGRIMETAKAEMPEPVKGGKEIHARAVATFATGDLESFTKAMDDLHTNQERSSGAHEQAVRVMTRMEESSRTVDDDTPRFTQPPDPVEELKTRSTTKAAAASTGVEGSSTGGEAPTQQQSAAGAEATQKMTRPASVGQQPSAPPLAAQTGPAGTGPDGAPLAAQTGPAGANAPTKRMQIPKIGGSVDGPTVRASPVKPANANPSNQKPPSLEEHKPKSTNPQSTTAFPGGDRQNEKTKKMRSLQGPDAGGHGPGGRRPGGPNNRDGNRDRRGQMPPIPPTAGPEGQIPPIGTTNAASGGSFGGGGGGGAAPPMPPSGGAAGGNMAPGGMTGTGGAPGVDHGGSGPSQAGGAGAGQAGSGGAGGMMGGGAMGGAMGNRGGQGGQDEERKAKYVEGGPVVEVPGKDLPPPVIGEGKKKKKSEE</sequence>
<gene>
    <name evidence="4" type="ORF">FHU35_15436</name>
</gene>